<keyword evidence="2" id="KW-1185">Reference proteome</keyword>
<name>A0A2P2EBH1_9PROT</name>
<comment type="caution">
    <text evidence="1">The sequence shown here is derived from an EMBL/GenBank/DDBJ whole genome shotgun (WGS) entry which is preliminary data.</text>
</comment>
<dbReference type="OrthoDB" id="570928at2"/>
<dbReference type="RefSeq" id="WP_133245782.1">
    <property type="nucleotide sequence ID" value="NZ_BFBR01000006.1"/>
</dbReference>
<sequence length="262" mass="29446">MSRLPKRFVDRIVAKLKVFQNVAVSQRERDVSEADTVTVVKDMLAELFGYDKYQELTSEQQIRGTFCDLAVRLEGKIRFLIEVKSAGTDLNATHLRQAVNYGAHQGIEWVILTNAVEWRVFRLRFSQPIEHEEVTSFKLGELSARKEDDLAKLLLLAKEGQASDAMNSFHQNAQVLNRFVIAQCVLTDGVVGAVRKEVRRLFPDVKAEATTILDILSHEVLKRDVIEGDKVVEAKARIKKAEQKLSRNASRALAQSASIADG</sequence>
<protein>
    <submittedName>
        <fullName evidence="1">Uncharacterized protein</fullName>
    </submittedName>
</protein>
<accession>A0A2P2EBH1</accession>
<evidence type="ECO:0000313" key="1">
    <source>
        <dbReference type="EMBL" id="GBF58402.1"/>
    </source>
</evidence>
<dbReference type="AlphaFoldDB" id="A0A2P2EBH1"/>
<dbReference type="EMBL" id="BFBR01000006">
    <property type="protein sequence ID" value="GBF58402.1"/>
    <property type="molecule type" value="Genomic_DNA"/>
</dbReference>
<reference evidence="1" key="1">
    <citation type="journal article" date="2018" name="Genome Announc.">
        <title>Draft Genome Sequence of "Candidatus Phycosocius bacilliformis," an Alphaproteobacterial Ectosymbiont of the Hydrocarbon-Producing Green Alga Botryococcus braunii.</title>
        <authorList>
            <person name="Tanabe Y."/>
            <person name="Yamaguchi H."/>
            <person name="Watanabe M.M."/>
        </authorList>
    </citation>
    <scope>NUCLEOTIDE SEQUENCE [LARGE SCALE GENOMIC DNA]</scope>
    <source>
        <strain evidence="1">BOTRYCO-2</strain>
    </source>
</reference>
<gene>
    <name evidence="1" type="ORF">PbB2_02084</name>
</gene>
<dbReference type="Proteomes" id="UP000245086">
    <property type="component" value="Unassembled WGS sequence"/>
</dbReference>
<organism evidence="1 2">
    <name type="scientific">Candidatus Phycosocius bacilliformis</name>
    <dbReference type="NCBI Taxonomy" id="1445552"/>
    <lineage>
        <taxon>Bacteria</taxon>
        <taxon>Pseudomonadati</taxon>
        <taxon>Pseudomonadota</taxon>
        <taxon>Alphaproteobacteria</taxon>
        <taxon>Caulobacterales</taxon>
        <taxon>Caulobacterales incertae sedis</taxon>
        <taxon>Candidatus Phycosocius</taxon>
    </lineage>
</organism>
<evidence type="ECO:0000313" key="2">
    <source>
        <dbReference type="Proteomes" id="UP000245086"/>
    </source>
</evidence>
<proteinExistence type="predicted"/>